<dbReference type="InterPro" id="IPR011010">
    <property type="entry name" value="DNA_brk_join_enz"/>
</dbReference>
<dbReference type="InterPro" id="IPR013762">
    <property type="entry name" value="Integrase-like_cat_sf"/>
</dbReference>
<evidence type="ECO:0000313" key="4">
    <source>
        <dbReference type="EMBL" id="BBO83268.1"/>
    </source>
</evidence>
<keyword evidence="1" id="KW-0233">DNA recombination</keyword>
<evidence type="ECO:0000256" key="1">
    <source>
        <dbReference type="ARBA" id="ARBA00023172"/>
    </source>
</evidence>
<organism evidence="4 5">
    <name type="scientific">Desulfosarcina ovata subsp. sediminis</name>
    <dbReference type="NCBI Taxonomy" id="885957"/>
    <lineage>
        <taxon>Bacteria</taxon>
        <taxon>Pseudomonadati</taxon>
        <taxon>Thermodesulfobacteriota</taxon>
        <taxon>Desulfobacteria</taxon>
        <taxon>Desulfobacterales</taxon>
        <taxon>Desulfosarcinaceae</taxon>
        <taxon>Desulfosarcina</taxon>
    </lineage>
</organism>
<dbReference type="Pfam" id="PF00589">
    <property type="entry name" value="Phage_integrase"/>
    <property type="match status" value="1"/>
</dbReference>
<evidence type="ECO:0000313" key="5">
    <source>
        <dbReference type="Proteomes" id="UP000425960"/>
    </source>
</evidence>
<dbReference type="InterPro" id="IPR002104">
    <property type="entry name" value="Integrase_catalytic"/>
</dbReference>
<dbReference type="PROSITE" id="PS51898">
    <property type="entry name" value="TYR_RECOMBINASE"/>
    <property type="match status" value="1"/>
</dbReference>
<feature type="domain" description="Tyr recombinase" evidence="3">
    <location>
        <begin position="1"/>
        <end position="72"/>
    </location>
</feature>
<protein>
    <recommendedName>
        <fullName evidence="3">Tyr recombinase domain-containing protein</fullName>
    </recommendedName>
</protein>
<dbReference type="GO" id="GO:0006310">
    <property type="term" value="P:DNA recombination"/>
    <property type="evidence" value="ECO:0007669"/>
    <property type="project" value="UniProtKB-KW"/>
</dbReference>
<dbReference type="KEGG" id="dov:DSCO28_38340"/>
<evidence type="ECO:0000259" key="3">
    <source>
        <dbReference type="PROSITE" id="PS51898"/>
    </source>
</evidence>
<evidence type="ECO:0000256" key="2">
    <source>
        <dbReference type="SAM" id="MobiDB-lite"/>
    </source>
</evidence>
<dbReference type="GO" id="GO:0015074">
    <property type="term" value="P:DNA integration"/>
    <property type="evidence" value="ECO:0007669"/>
    <property type="project" value="InterPro"/>
</dbReference>
<dbReference type="AlphaFoldDB" id="A0A5K7ZST9"/>
<dbReference type="SUPFAM" id="SSF56349">
    <property type="entry name" value="DNA breaking-rejoining enzymes"/>
    <property type="match status" value="1"/>
</dbReference>
<accession>A0A5K7ZST9</accession>
<sequence>MLAKYTTEASKAKTGRPNNKISPHIIHHSKAMHLIQAGNPATVIQSILGHADIRSTDIYARADMRMKRDALQKAAEKGPSVSLPSWQKNKGLMEWLQSL</sequence>
<dbReference type="EMBL" id="AP021876">
    <property type="protein sequence ID" value="BBO83268.1"/>
    <property type="molecule type" value="Genomic_DNA"/>
</dbReference>
<name>A0A5K7ZST9_9BACT</name>
<gene>
    <name evidence="4" type="ORF">DSCO28_38340</name>
</gene>
<reference evidence="4 5" key="1">
    <citation type="submission" date="2019-11" db="EMBL/GenBank/DDBJ databases">
        <title>Comparative genomics of hydrocarbon-degrading Desulfosarcina strains.</title>
        <authorList>
            <person name="Watanabe M."/>
            <person name="Kojima H."/>
            <person name="Fukui M."/>
        </authorList>
    </citation>
    <scope>NUCLEOTIDE SEQUENCE [LARGE SCALE GENOMIC DNA]</scope>
    <source>
        <strain evidence="4 5">28bB2T</strain>
    </source>
</reference>
<feature type="region of interest" description="Disordered" evidence="2">
    <location>
        <begin position="1"/>
        <end position="22"/>
    </location>
</feature>
<proteinExistence type="predicted"/>
<dbReference type="Proteomes" id="UP000425960">
    <property type="component" value="Chromosome"/>
</dbReference>
<dbReference type="GO" id="GO:0003677">
    <property type="term" value="F:DNA binding"/>
    <property type="evidence" value="ECO:0007669"/>
    <property type="project" value="InterPro"/>
</dbReference>
<dbReference type="Gene3D" id="1.10.443.10">
    <property type="entry name" value="Intergrase catalytic core"/>
    <property type="match status" value="1"/>
</dbReference>